<comment type="caution">
    <text evidence="2">The sequence shown here is derived from an EMBL/GenBank/DDBJ whole genome shotgun (WGS) entry which is preliminary data.</text>
</comment>
<protein>
    <submittedName>
        <fullName evidence="2">Uncharacterized protein</fullName>
    </submittedName>
</protein>
<dbReference type="Gene3D" id="3.40.50.150">
    <property type="entry name" value="Vaccinia Virus protein VP39"/>
    <property type="match status" value="1"/>
</dbReference>
<organism evidence="2 3">
    <name type="scientific">Symbiodinium microadriaticum</name>
    <name type="common">Dinoflagellate</name>
    <name type="synonym">Zooxanthella microadriatica</name>
    <dbReference type="NCBI Taxonomy" id="2951"/>
    <lineage>
        <taxon>Eukaryota</taxon>
        <taxon>Sar</taxon>
        <taxon>Alveolata</taxon>
        <taxon>Dinophyceae</taxon>
        <taxon>Suessiales</taxon>
        <taxon>Symbiodiniaceae</taxon>
        <taxon>Symbiodinium</taxon>
    </lineage>
</organism>
<dbReference type="EMBL" id="LSRX01000658">
    <property type="protein sequence ID" value="OLP91582.1"/>
    <property type="molecule type" value="Genomic_DNA"/>
</dbReference>
<dbReference type="InterPro" id="IPR029063">
    <property type="entry name" value="SAM-dependent_MTases_sf"/>
</dbReference>
<dbReference type="SUPFAM" id="SSF53335">
    <property type="entry name" value="S-adenosyl-L-methionine-dependent methyltransferases"/>
    <property type="match status" value="1"/>
</dbReference>
<dbReference type="AlphaFoldDB" id="A0A1Q9D8P9"/>
<dbReference type="Proteomes" id="UP000186817">
    <property type="component" value="Unassembled WGS sequence"/>
</dbReference>
<evidence type="ECO:0000313" key="3">
    <source>
        <dbReference type="Proteomes" id="UP000186817"/>
    </source>
</evidence>
<sequence length="1091" mass="117854">MMSLSFGNALDVPPSLSRCKITYLQVIVRLAKPSGLNEAPRSASILPRLPARKGSQPGIWASLQYGEWQRSCPEELFAGSGMRSARYLLEGGADFVWANDANQVGVRYASDIQELFQTLLANLQQAGLGQKIHGEAATAINTDCVRLGVRLRRKRRKQRIRFRSADKDSSTSAQGWRVTHWESKSLLGYCQAVNRQFDFVDVDASGCWSHIGATLELVRPGMVSAADSLGLIAQPLFSLYRGAGDVFRILLRVVRRSGESSFFVILQWLMQLFEDGCRRSGRVGAFLRLLISGTHSFDLGTRAPTVHFRRPTDIQNETCRLRAEASAEAAAEAAGEVGYSQKRRESSAGKRGNAPTLDPAAILPIRLDAEAVLLADKELSDVGQTLAQIVVSGSSGIGKRRCAGAAMQASLEAQLWLLELCAAFMHDCLAVLEGDTCRRMARSRLCFLLVLQSLTETISISSNSSEHLEAVLPAPPRLASLAETAKEIERIKQKIHGDYVTYINGRKAWKGNQDFVTWIAKFDKDATFVCQFKHRNRAREDARRSVEAETFSSLTRENLTELKATGFNTRRWHGGAANTTGSSDGSFSVLLESVPLAPKERTHEDPGCLRESEEKVQPREPVPVDRLPLKRTVLSSSPVPFLEVRRIWMEIKLEPEITHLRSCAATLEVIALVHPKSNTIEVKELRVVNKEGICVVIGKVRPGFPLPEEASSSGCFATFSFAFAAACGSTLHFPCLETSLEPRVVPFVICPEGIIICFKEAFCAILFVFDPIAFLTVQVAFLDHQKGLAATVSRRSEGRIIDGSLCVAKDLEIEVVVMGDSRKADIAMCVFSSLLATHQLASAGMSINGAVATCGWGGMEEKTEACVANIGNTLATLSGTAAFLTELALNCPTDSVDWRAGCAAPIATLLSGLGGLVGHSSGVSQACDAEKIENGATIFNPVNVNDETGMANCILNADQAAFFAGRAGLNVNALANGDCSGQNSKAGCSASVTGALTSFASMASFLGGAVSKCTKYKLFSPACAANIAGLIADLNKVANFASDMANHQCKAPKGDFFSPNTIYWNPTGSNRRLGDNVSFVDESVTEQPFHV</sequence>
<name>A0A1Q9D8P9_SYMMI</name>
<proteinExistence type="predicted"/>
<evidence type="ECO:0000313" key="2">
    <source>
        <dbReference type="EMBL" id="OLP91582.1"/>
    </source>
</evidence>
<gene>
    <name evidence="2" type="ORF">AK812_SmicGene26703</name>
</gene>
<feature type="compositionally biased region" description="Basic and acidic residues" evidence="1">
    <location>
        <begin position="598"/>
        <end position="618"/>
    </location>
</feature>
<feature type="region of interest" description="Disordered" evidence="1">
    <location>
        <begin position="598"/>
        <end position="620"/>
    </location>
</feature>
<reference evidence="2 3" key="1">
    <citation type="submission" date="2016-02" db="EMBL/GenBank/DDBJ databases">
        <title>Genome analysis of coral dinoflagellate symbionts highlights evolutionary adaptations to a symbiotic lifestyle.</title>
        <authorList>
            <person name="Aranda M."/>
            <person name="Li Y."/>
            <person name="Liew Y.J."/>
            <person name="Baumgarten S."/>
            <person name="Simakov O."/>
            <person name="Wilson M."/>
            <person name="Piel J."/>
            <person name="Ashoor H."/>
            <person name="Bougouffa S."/>
            <person name="Bajic V.B."/>
            <person name="Ryu T."/>
            <person name="Ravasi T."/>
            <person name="Bayer T."/>
            <person name="Micklem G."/>
            <person name="Kim H."/>
            <person name="Bhak J."/>
            <person name="Lajeunesse T.C."/>
            <person name="Voolstra C.R."/>
        </authorList>
    </citation>
    <scope>NUCLEOTIDE SEQUENCE [LARGE SCALE GENOMIC DNA]</scope>
    <source>
        <strain evidence="2 3">CCMP2467</strain>
    </source>
</reference>
<accession>A0A1Q9D8P9</accession>
<feature type="region of interest" description="Disordered" evidence="1">
    <location>
        <begin position="336"/>
        <end position="355"/>
    </location>
</feature>
<dbReference type="OrthoDB" id="6349953at2759"/>
<evidence type="ECO:0000256" key="1">
    <source>
        <dbReference type="SAM" id="MobiDB-lite"/>
    </source>
</evidence>
<keyword evidence="3" id="KW-1185">Reference proteome</keyword>